<dbReference type="FunFam" id="3.40.1280.10:FF:000006">
    <property type="entry name" value="Uncharacterized tRNA/rRNA methyltransferase HI_0380"/>
    <property type="match status" value="1"/>
</dbReference>
<evidence type="ECO:0000256" key="3">
    <source>
        <dbReference type="ARBA" id="ARBA00022679"/>
    </source>
</evidence>
<keyword evidence="8" id="KW-1185">Reference proteome</keyword>
<dbReference type="Proteomes" id="UP001197378">
    <property type="component" value="Unassembled WGS sequence"/>
</dbReference>
<dbReference type="InterPro" id="IPR004384">
    <property type="entry name" value="RNA_MeTrfase_TrmJ/LasT"/>
</dbReference>
<sequence length="260" mass="28608">MNEYREKRGTLHGAAVLPQIRVVLVEPSHPGNIGATARAMKVMGLTQLALVRPRQFPHPDATALASGAEDLLVDAQVHADLQDAIGDCQRVYGTTARDRHIQWPQLDARQAALAMVTQAAQAPVALLFGRESSGLSNAELDLCQTLIQIPTGDLYHSLNLAQAVQIIAYELQMASRSPTPVVDGLPELEASVADREGFYGQLQTVLLASGFLQAPREEHMMRRLRRLFDRAHPSRNEVDILRGILTEISRWATRTAPEED</sequence>
<comment type="catalytic activity">
    <reaction evidence="5">
        <text>uridine(32) in tRNA + S-adenosyl-L-methionine = 2'-O-methyluridine(32) in tRNA + S-adenosyl-L-homocysteine + H(+)</text>
        <dbReference type="Rhea" id="RHEA:42936"/>
        <dbReference type="Rhea" id="RHEA-COMP:10107"/>
        <dbReference type="Rhea" id="RHEA-COMP:10290"/>
        <dbReference type="ChEBI" id="CHEBI:15378"/>
        <dbReference type="ChEBI" id="CHEBI:57856"/>
        <dbReference type="ChEBI" id="CHEBI:59789"/>
        <dbReference type="ChEBI" id="CHEBI:65315"/>
        <dbReference type="ChEBI" id="CHEBI:74478"/>
        <dbReference type="EC" id="2.1.1.200"/>
    </reaction>
</comment>
<comment type="similarity">
    <text evidence="1">Belongs to the class IV-like SAM-binding methyltransferase superfamily. RNA methyltransferase TrmH family.</text>
</comment>
<dbReference type="RefSeq" id="WP_215871061.1">
    <property type="nucleotide sequence ID" value="NZ_JAAXYO010000152.1"/>
</dbReference>
<dbReference type="PIRSF" id="PIRSF004808">
    <property type="entry name" value="LasT"/>
    <property type="match status" value="1"/>
</dbReference>
<dbReference type="EC" id="2.1.1.200" evidence="5"/>
<reference evidence="7" key="1">
    <citation type="journal article" date="2021" name="ISME J.">
        <title>Genomic evolution of the class Acidithiobacillia: deep-branching Proteobacteria living in extreme acidic conditions.</title>
        <authorList>
            <person name="Moya-Beltran A."/>
            <person name="Beard S."/>
            <person name="Rojas-Villalobos C."/>
            <person name="Issotta F."/>
            <person name="Gallardo Y."/>
            <person name="Ulloa R."/>
            <person name="Giaveno A."/>
            <person name="Degli Esposti M."/>
            <person name="Johnson D.B."/>
            <person name="Quatrini R."/>
        </authorList>
    </citation>
    <scope>NUCLEOTIDE SEQUENCE</scope>
    <source>
        <strain evidence="7">VAN18-1</strain>
    </source>
</reference>
<evidence type="ECO:0000256" key="4">
    <source>
        <dbReference type="ARBA" id="ARBA00022691"/>
    </source>
</evidence>
<evidence type="ECO:0000256" key="5">
    <source>
        <dbReference type="RuleBase" id="RU362024"/>
    </source>
</evidence>
<dbReference type="Pfam" id="PF00588">
    <property type="entry name" value="SpoU_methylase"/>
    <property type="match status" value="1"/>
</dbReference>
<keyword evidence="3" id="KW-0808">Transferase</keyword>
<gene>
    <name evidence="5" type="primary">trmJ</name>
    <name evidence="7" type="ORF">HFQ13_09795</name>
</gene>
<dbReference type="Gene3D" id="3.40.1280.10">
    <property type="match status" value="1"/>
</dbReference>
<evidence type="ECO:0000313" key="7">
    <source>
        <dbReference type="EMBL" id="MBU2788484.1"/>
    </source>
</evidence>
<dbReference type="CDD" id="cd18093">
    <property type="entry name" value="SpoU-like_TrmJ"/>
    <property type="match status" value="1"/>
</dbReference>
<protein>
    <recommendedName>
        <fullName evidence="5">tRNA (cytidine/uridine-2'-O-)-methyltransferase TrmJ</fullName>
        <ecNumber evidence="5">2.1.1.200</ecNumber>
    </recommendedName>
    <alternativeName>
        <fullName evidence="5">tRNA (cytidine(32)/uridine(32)-2'-O)-methyltransferase</fullName>
    </alternativeName>
    <alternativeName>
        <fullName evidence="5">tRNA Cm32/Um32 methyltransferase</fullName>
    </alternativeName>
</protein>
<accession>A0AAE2YQU4</accession>
<dbReference type="InterPro" id="IPR001537">
    <property type="entry name" value="SpoU_MeTrfase"/>
</dbReference>
<name>A0AAE2YQU4_9PROT</name>
<comment type="catalytic activity">
    <reaction evidence="5">
        <text>cytidine(32) in tRNA + S-adenosyl-L-methionine = 2'-O-methylcytidine(32) in tRNA + S-adenosyl-L-homocysteine + H(+)</text>
        <dbReference type="Rhea" id="RHEA:42932"/>
        <dbReference type="Rhea" id="RHEA-COMP:10288"/>
        <dbReference type="Rhea" id="RHEA-COMP:10289"/>
        <dbReference type="ChEBI" id="CHEBI:15378"/>
        <dbReference type="ChEBI" id="CHEBI:57856"/>
        <dbReference type="ChEBI" id="CHEBI:59789"/>
        <dbReference type="ChEBI" id="CHEBI:74495"/>
        <dbReference type="ChEBI" id="CHEBI:82748"/>
        <dbReference type="EC" id="2.1.1.200"/>
    </reaction>
</comment>
<comment type="caution">
    <text evidence="7">The sequence shown here is derived from an EMBL/GenBank/DDBJ whole genome shotgun (WGS) entry which is preliminary data.</text>
</comment>
<comment type="subcellular location">
    <subcellularLocation>
        <location evidence="5">Cytoplasm</location>
    </subcellularLocation>
</comment>
<proteinExistence type="inferred from homology"/>
<dbReference type="AlphaFoldDB" id="A0AAE2YQU4"/>
<keyword evidence="4 5" id="KW-0949">S-adenosyl-L-methionine</keyword>
<dbReference type="PANTHER" id="PTHR42786:SF2">
    <property type="entry name" value="TRNA (CYTIDINE_URIDINE-2'-O-)-METHYLTRANSFERASE TRMJ"/>
    <property type="match status" value="1"/>
</dbReference>
<dbReference type="EMBL" id="JAAXYO010000152">
    <property type="protein sequence ID" value="MBU2788484.1"/>
    <property type="molecule type" value="Genomic_DNA"/>
</dbReference>
<dbReference type="GO" id="GO:0003723">
    <property type="term" value="F:RNA binding"/>
    <property type="evidence" value="ECO:0007669"/>
    <property type="project" value="InterPro"/>
</dbReference>
<keyword evidence="5" id="KW-0963">Cytoplasm</keyword>
<organism evidence="7 8">
    <name type="scientific">Igneacidithiobacillus copahuensis</name>
    <dbReference type="NCBI Taxonomy" id="2724909"/>
    <lineage>
        <taxon>Bacteria</taxon>
        <taxon>Pseudomonadati</taxon>
        <taxon>Pseudomonadota</taxon>
        <taxon>Acidithiobacillia</taxon>
        <taxon>Acidithiobacillales</taxon>
        <taxon>Acidithiobacillaceae</taxon>
        <taxon>Igneacidithiobacillus</taxon>
    </lineage>
</organism>
<evidence type="ECO:0000259" key="6">
    <source>
        <dbReference type="Pfam" id="PF00588"/>
    </source>
</evidence>
<dbReference type="Gene3D" id="1.10.8.590">
    <property type="match status" value="1"/>
</dbReference>
<evidence type="ECO:0000256" key="2">
    <source>
        <dbReference type="ARBA" id="ARBA00022603"/>
    </source>
</evidence>
<dbReference type="SUPFAM" id="SSF75217">
    <property type="entry name" value="alpha/beta knot"/>
    <property type="match status" value="1"/>
</dbReference>
<dbReference type="PANTHER" id="PTHR42786">
    <property type="entry name" value="TRNA/RRNA METHYLTRANSFERASE"/>
    <property type="match status" value="1"/>
</dbReference>
<dbReference type="InterPro" id="IPR029026">
    <property type="entry name" value="tRNA_m1G_MTases_N"/>
</dbReference>
<dbReference type="GO" id="GO:0002128">
    <property type="term" value="P:tRNA nucleoside ribose methylation"/>
    <property type="evidence" value="ECO:0007669"/>
    <property type="project" value="TreeGrafter"/>
</dbReference>
<dbReference type="GO" id="GO:0160206">
    <property type="term" value="F:tRNA (cytidine(32)/uridine(32)-2'-O)-methyltransferase activity"/>
    <property type="evidence" value="ECO:0007669"/>
    <property type="project" value="UniProtKB-EC"/>
</dbReference>
<feature type="domain" description="tRNA/rRNA methyltransferase SpoU type" evidence="6">
    <location>
        <begin position="20"/>
        <end position="169"/>
    </location>
</feature>
<keyword evidence="2 5" id="KW-0489">Methyltransferase</keyword>
<comment type="subunit">
    <text evidence="5">Homodimer.</text>
</comment>
<keyword evidence="5" id="KW-0819">tRNA processing</keyword>
<evidence type="ECO:0000256" key="1">
    <source>
        <dbReference type="ARBA" id="ARBA00007228"/>
    </source>
</evidence>
<comment type="function">
    <text evidence="5">Catalyzes the formation of 2'O-methylated cytidine (Cm32) or 2'O-methylated uridine (Um32) at position 32 in tRNA.</text>
</comment>
<dbReference type="GO" id="GO:0005829">
    <property type="term" value="C:cytosol"/>
    <property type="evidence" value="ECO:0007669"/>
    <property type="project" value="TreeGrafter"/>
</dbReference>
<dbReference type="InterPro" id="IPR029028">
    <property type="entry name" value="Alpha/beta_knot_MTases"/>
</dbReference>
<evidence type="ECO:0000313" key="8">
    <source>
        <dbReference type="Proteomes" id="UP001197378"/>
    </source>
</evidence>
<dbReference type="NCBIfam" id="TIGR00050">
    <property type="entry name" value="rRNA_methyl_1"/>
    <property type="match status" value="1"/>
</dbReference>